<dbReference type="AlphaFoldDB" id="K5X417"/>
<dbReference type="GeneID" id="18829485"/>
<dbReference type="OrthoDB" id="2848340at2759"/>
<evidence type="ECO:0000256" key="1">
    <source>
        <dbReference type="SAM" id="Phobius"/>
    </source>
</evidence>
<accession>K5X417</accession>
<dbReference type="PIRSF" id="PIRSF007663">
    <property type="entry name" value="UCP007663"/>
    <property type="match status" value="1"/>
</dbReference>
<dbReference type="InParanoid" id="K5X417"/>
<keyword evidence="6" id="KW-1185">Reference proteome</keyword>
<dbReference type="Gene3D" id="1.50.10.10">
    <property type="match status" value="1"/>
</dbReference>
<dbReference type="HOGENOM" id="CLU_004617_2_2_1"/>
<feature type="transmembrane region" description="Helical" evidence="1">
    <location>
        <begin position="6"/>
        <end position="23"/>
    </location>
</feature>
<dbReference type="Pfam" id="PF14498">
    <property type="entry name" value="Glyco_hyd_65N_2"/>
    <property type="match status" value="1"/>
</dbReference>
<dbReference type="EMBL" id="JH971395">
    <property type="protein sequence ID" value="EKM77652.1"/>
    <property type="molecule type" value="Genomic_DNA"/>
</dbReference>
<feature type="domain" description="Glycosyl hydrolase family 95 N-terminal" evidence="2">
    <location>
        <begin position="55"/>
        <end position="330"/>
    </location>
</feature>
<evidence type="ECO:0000259" key="2">
    <source>
        <dbReference type="Pfam" id="PF14498"/>
    </source>
</evidence>
<organism evidence="5 6">
    <name type="scientific">Agaricus bisporus var. burnettii (strain JB137-S8 / ATCC MYA-4627 / FGSC 10392)</name>
    <name type="common">White button mushroom</name>
    <dbReference type="NCBI Taxonomy" id="597362"/>
    <lineage>
        <taxon>Eukaryota</taxon>
        <taxon>Fungi</taxon>
        <taxon>Dikarya</taxon>
        <taxon>Basidiomycota</taxon>
        <taxon>Agaricomycotina</taxon>
        <taxon>Agaricomycetes</taxon>
        <taxon>Agaricomycetidae</taxon>
        <taxon>Agaricales</taxon>
        <taxon>Agaricineae</taxon>
        <taxon>Agaricaceae</taxon>
        <taxon>Agaricus</taxon>
    </lineage>
</organism>
<dbReference type="Proteomes" id="UP000008493">
    <property type="component" value="Unassembled WGS sequence"/>
</dbReference>
<dbReference type="SUPFAM" id="SSF48208">
    <property type="entry name" value="Six-hairpin glycosidases"/>
    <property type="match status" value="1"/>
</dbReference>
<evidence type="ECO:0000313" key="6">
    <source>
        <dbReference type="Proteomes" id="UP000008493"/>
    </source>
</evidence>
<dbReference type="InterPro" id="IPR016518">
    <property type="entry name" value="Alpha-L-fucosidase"/>
</dbReference>
<feature type="domain" description="Alpha fucosidase A-like C-terminal" evidence="3">
    <location>
        <begin position="797"/>
        <end position="843"/>
    </location>
</feature>
<name>K5X417_AGABU</name>
<dbReference type="RefSeq" id="XP_007331697.1">
    <property type="nucleotide sequence ID" value="XM_007331635.1"/>
</dbReference>
<protein>
    <submittedName>
        <fullName evidence="5">Uncharacterized protein</fullName>
    </submittedName>
</protein>
<keyword evidence="1" id="KW-0472">Membrane</keyword>
<dbReference type="GO" id="GO:0004560">
    <property type="term" value="F:alpha-L-fucosidase activity"/>
    <property type="evidence" value="ECO:0007669"/>
    <property type="project" value="InterPro"/>
</dbReference>
<dbReference type="InterPro" id="IPR027414">
    <property type="entry name" value="GH95_N_dom"/>
</dbReference>
<dbReference type="KEGG" id="abp:AGABI1DRAFT43127"/>
<evidence type="ECO:0000259" key="4">
    <source>
        <dbReference type="Pfam" id="PF22124"/>
    </source>
</evidence>
<dbReference type="GO" id="GO:0005975">
    <property type="term" value="P:carbohydrate metabolic process"/>
    <property type="evidence" value="ECO:0007669"/>
    <property type="project" value="InterPro"/>
</dbReference>
<dbReference type="Pfam" id="PF21307">
    <property type="entry name" value="Glyco_hydro_95_C"/>
    <property type="match status" value="1"/>
</dbReference>
<gene>
    <name evidence="5" type="ORF">AGABI1DRAFT_43127</name>
</gene>
<dbReference type="InterPro" id="IPR054363">
    <property type="entry name" value="GH95_cat"/>
</dbReference>
<dbReference type="InterPro" id="IPR012341">
    <property type="entry name" value="6hp_glycosidase-like_sf"/>
</dbReference>
<keyword evidence="1" id="KW-0812">Transmembrane</keyword>
<dbReference type="PANTHER" id="PTHR31084">
    <property type="entry name" value="ALPHA-L-FUCOSIDASE 2"/>
    <property type="match status" value="1"/>
</dbReference>
<dbReference type="InterPro" id="IPR049053">
    <property type="entry name" value="AFCA-like_C"/>
</dbReference>
<dbReference type="eggNOG" id="ENOG502QQ9E">
    <property type="taxonomic scope" value="Eukaryota"/>
</dbReference>
<keyword evidence="1" id="KW-1133">Transmembrane helix</keyword>
<reference evidence="6" key="1">
    <citation type="journal article" date="2012" name="Proc. Natl. Acad. Sci. U.S.A.">
        <title>Genome sequence of the button mushroom Agaricus bisporus reveals mechanisms governing adaptation to a humic-rich ecological niche.</title>
        <authorList>
            <person name="Morin E."/>
            <person name="Kohler A."/>
            <person name="Baker A.R."/>
            <person name="Foulongne-Oriol M."/>
            <person name="Lombard V."/>
            <person name="Nagy L.G."/>
            <person name="Ohm R.A."/>
            <person name="Patyshakuliyeva A."/>
            <person name="Brun A."/>
            <person name="Aerts A.L."/>
            <person name="Bailey A.M."/>
            <person name="Billette C."/>
            <person name="Coutinho P.M."/>
            <person name="Deakin G."/>
            <person name="Doddapaneni H."/>
            <person name="Floudas D."/>
            <person name="Grimwood J."/>
            <person name="Hilden K."/>
            <person name="Kuees U."/>
            <person name="LaButti K.M."/>
            <person name="Lapidus A."/>
            <person name="Lindquist E.A."/>
            <person name="Lucas S.M."/>
            <person name="Murat C."/>
            <person name="Riley R.W."/>
            <person name="Salamov A.A."/>
            <person name="Schmutz J."/>
            <person name="Subramanian V."/>
            <person name="Woesten H.A.B."/>
            <person name="Xu J."/>
            <person name="Eastwood D.C."/>
            <person name="Foster G.D."/>
            <person name="Sonnenberg A.S."/>
            <person name="Cullen D."/>
            <person name="de Vries R.P."/>
            <person name="Lundell T."/>
            <person name="Hibbett D.S."/>
            <person name="Henrissat B."/>
            <person name="Burton K.S."/>
            <person name="Kerrigan R.W."/>
            <person name="Challen M.P."/>
            <person name="Grigoriev I.V."/>
            <person name="Martin F."/>
        </authorList>
    </citation>
    <scope>NUCLEOTIDE SEQUENCE [LARGE SCALE GENOMIC DNA]</scope>
    <source>
        <strain evidence="6">JB137-S8 / ATCC MYA-4627 / FGSC 10392</strain>
    </source>
</reference>
<dbReference type="Pfam" id="PF22124">
    <property type="entry name" value="Glyco_hydro_95_cat"/>
    <property type="match status" value="1"/>
</dbReference>
<dbReference type="OMA" id="KVWRGAC"/>
<feature type="domain" description="Glycosyl hydrolase family 95 catalytic" evidence="4">
    <location>
        <begin position="363"/>
        <end position="783"/>
    </location>
</feature>
<dbReference type="InterPro" id="IPR008928">
    <property type="entry name" value="6-hairpin_glycosidase_sf"/>
</dbReference>
<proteinExistence type="predicted"/>
<dbReference type="PANTHER" id="PTHR31084:SF3">
    <property type="entry name" value="ALPHA-FUCOSIDASE A"/>
    <property type="match status" value="1"/>
</dbReference>
<sequence>MDVRDLLWYYFPFPSLVTLFATLRMWIHRGLLALSQFLLIVHCAPPGFPTSGNGLWFTRPGVVWAKDWLPVGNGYLGGMYYTIHSLNPAAMTPGGTGQETVQLNIESLWSGGPFENSAYNGGNKQAGEREAMAMALKDIRQSIFQSPTGNIDNVSVLTTEADNFGSFAGAGYLISNINSTGDIPKYSRYLDLDNAIARTIWTQNDTTFQRTLFCSNPTRACTQHTTITQSRPSATSSLPSLSYVFSRGFEEGLPTPNVTCVNSDTLQVRGLVGGASMTYELLFQAFSPDGTIHCIQFPVPSGSPPNATIEITGASKEAWITWVGDTNFDQEAGNAASSYSFRGQDPHESLLALLTHSSSTPSFTAILDEHVADYQSVTTKPFALDLGQTPDLDTPTDELMSKYQIDAVNNEAGNVYIEWLTFNFGRYLLSSSARGVLPANLQGKWGNGLSQAWGSDSNINIQMNYWSADMTNLDVSKPLFEYFLKNWAPRGAYTAEVLYNTTRGWTVHNEIFGHSGMKGGGGTANVWMMLHVWDYFDYTNDLDWFKSVGWPLLKGVASFHLDNIFEDLHFNDSSLVVTPCNSPEQPQITFGCAHSQQLIWQLFNAIEKGFAASGDADTAFLDEVRAAQAKIDKGIHIGSWGQLQEWKVDQDSPSDTHRHLSHLIGLFPGYAITSYDPTLQGPVVVNGSDVTYTKKQVVDAARMSLIHRGNGTGSDADSGWEKAWRAAAHAQLGDATTFYHILTYCIQRNFGPNLFSLYNPMDPDPIFQIDANLAYPAALMNALLQAPDVPTLSTPITITLLPALPPTWSNGSIRGGRVRGGITVDVAWRNGKPTKAQITVDQNAVPRNVRVVYGNRVVDSFLTTPGMVRSIAKVRSNT</sequence>
<evidence type="ECO:0000259" key="3">
    <source>
        <dbReference type="Pfam" id="PF21307"/>
    </source>
</evidence>
<evidence type="ECO:0000313" key="5">
    <source>
        <dbReference type="EMBL" id="EKM77652.1"/>
    </source>
</evidence>